<evidence type="ECO:0000259" key="1">
    <source>
        <dbReference type="Pfam" id="PF00668"/>
    </source>
</evidence>
<keyword evidence="3" id="KW-1185">Reference proteome</keyword>
<evidence type="ECO:0000313" key="3">
    <source>
        <dbReference type="Proteomes" id="UP000520767"/>
    </source>
</evidence>
<name>A0A7W7Q9C5_9PSEU</name>
<dbReference type="InterPro" id="IPR001242">
    <property type="entry name" value="Condensation_dom"/>
</dbReference>
<dbReference type="RefSeq" id="WP_184813495.1">
    <property type="nucleotide sequence ID" value="NZ_JACHJQ010000006.1"/>
</dbReference>
<dbReference type="InterPro" id="IPR023213">
    <property type="entry name" value="CAT-like_dom_sf"/>
</dbReference>
<dbReference type="GO" id="GO:0008610">
    <property type="term" value="P:lipid biosynthetic process"/>
    <property type="evidence" value="ECO:0007669"/>
    <property type="project" value="UniProtKB-ARBA"/>
</dbReference>
<sequence>MTVTDTDIDALAAGDSPAEKVPLSFNQEFLCAFDEGNEVGAFGPKYNIVYGWRVSGHVDPESLQRAMNLVVERHEALRTTVIRGEEKYQLVHPPSPAKLEVRDLPGVDPADRALCAEELLVELEGGSYYVTDVPVFRAVLARFDDNDSVLVLIAHHTAVDGWAIHLVIRDLAHFYATLRGHELPPLPHAAQYREYVEWEQQRYTETAMTRSREYWRENLAGTEVHSLETDWPKSEGREKHTAVERFQIDRDVVAAVLDLAKETRSSAFMVMLAAQYVYLSRASGKTDLTVSTVASGRGTARFQETVGSFFNFLPLRTELAGCGTFREVIKAARATCLRAYSNQIPFAQVMGDTPAFGRPWFTDGLAVFPFQVFQFPYVMEREVVGDLELSEIRTRTLPQEDGADIPDGALWTLDLNAESCELVGGLQFNSNLYRRETIQEIMATFFQVLRETVLAPDAELTLPE</sequence>
<comment type="caution">
    <text evidence="2">The sequence shown here is derived from an EMBL/GenBank/DDBJ whole genome shotgun (WGS) entry which is preliminary data.</text>
</comment>
<dbReference type="PANTHER" id="PTHR45527:SF1">
    <property type="entry name" value="FATTY ACID SYNTHASE"/>
    <property type="match status" value="1"/>
</dbReference>
<dbReference type="Proteomes" id="UP000520767">
    <property type="component" value="Unassembled WGS sequence"/>
</dbReference>
<dbReference type="EMBL" id="JACHJQ010000006">
    <property type="protein sequence ID" value="MBB4909382.1"/>
    <property type="molecule type" value="Genomic_DNA"/>
</dbReference>
<dbReference type="Gene3D" id="3.30.559.10">
    <property type="entry name" value="Chloramphenicol acetyltransferase-like domain"/>
    <property type="match status" value="1"/>
</dbReference>
<dbReference type="GO" id="GO:0005829">
    <property type="term" value="C:cytosol"/>
    <property type="evidence" value="ECO:0007669"/>
    <property type="project" value="TreeGrafter"/>
</dbReference>
<gene>
    <name evidence="2" type="ORF">FHR82_005640</name>
</gene>
<proteinExistence type="predicted"/>
<dbReference type="GO" id="GO:0009366">
    <property type="term" value="C:enterobactin synthetase complex"/>
    <property type="evidence" value="ECO:0007669"/>
    <property type="project" value="TreeGrafter"/>
</dbReference>
<protein>
    <recommendedName>
        <fullName evidence="1">Condensation domain-containing protein</fullName>
    </recommendedName>
</protein>
<feature type="domain" description="Condensation" evidence="1">
    <location>
        <begin position="43"/>
        <end position="459"/>
    </location>
</feature>
<dbReference type="SUPFAM" id="SSF52777">
    <property type="entry name" value="CoA-dependent acyltransferases"/>
    <property type="match status" value="2"/>
</dbReference>
<dbReference type="GO" id="GO:0009239">
    <property type="term" value="P:enterobactin biosynthetic process"/>
    <property type="evidence" value="ECO:0007669"/>
    <property type="project" value="TreeGrafter"/>
</dbReference>
<dbReference type="Pfam" id="PF00668">
    <property type="entry name" value="Condensation"/>
    <property type="match status" value="1"/>
</dbReference>
<accession>A0A7W7Q9C5</accession>
<reference evidence="2 3" key="1">
    <citation type="submission" date="2020-08" db="EMBL/GenBank/DDBJ databases">
        <title>Genomic Encyclopedia of Type Strains, Phase III (KMG-III): the genomes of soil and plant-associated and newly described type strains.</title>
        <authorList>
            <person name="Whitman W."/>
        </authorList>
    </citation>
    <scope>NUCLEOTIDE SEQUENCE [LARGE SCALE GENOMIC DNA]</scope>
    <source>
        <strain evidence="2 3">CECT 8960</strain>
    </source>
</reference>
<dbReference type="PANTHER" id="PTHR45527">
    <property type="entry name" value="NONRIBOSOMAL PEPTIDE SYNTHETASE"/>
    <property type="match status" value="1"/>
</dbReference>
<dbReference type="Gene3D" id="3.30.559.30">
    <property type="entry name" value="Nonribosomal peptide synthetase, condensation domain"/>
    <property type="match status" value="1"/>
</dbReference>
<dbReference type="GO" id="GO:0031177">
    <property type="term" value="F:phosphopantetheine binding"/>
    <property type="evidence" value="ECO:0007669"/>
    <property type="project" value="TreeGrafter"/>
</dbReference>
<dbReference type="GO" id="GO:0047527">
    <property type="term" value="F:2,3-dihydroxybenzoate-serine ligase activity"/>
    <property type="evidence" value="ECO:0007669"/>
    <property type="project" value="TreeGrafter"/>
</dbReference>
<organism evidence="2 3">
    <name type="scientific">Actinophytocola algeriensis</name>
    <dbReference type="NCBI Taxonomy" id="1768010"/>
    <lineage>
        <taxon>Bacteria</taxon>
        <taxon>Bacillati</taxon>
        <taxon>Actinomycetota</taxon>
        <taxon>Actinomycetes</taxon>
        <taxon>Pseudonocardiales</taxon>
        <taxon>Pseudonocardiaceae</taxon>
    </lineage>
</organism>
<dbReference type="GO" id="GO:0043041">
    <property type="term" value="P:amino acid activation for nonribosomal peptide biosynthetic process"/>
    <property type="evidence" value="ECO:0007669"/>
    <property type="project" value="TreeGrafter"/>
</dbReference>
<dbReference type="AlphaFoldDB" id="A0A7W7Q9C5"/>
<evidence type="ECO:0000313" key="2">
    <source>
        <dbReference type="EMBL" id="MBB4909382.1"/>
    </source>
</evidence>